<dbReference type="EMBL" id="ADNS01000013">
    <property type="protein sequence ID" value="EFG81129.1"/>
    <property type="molecule type" value="Genomic_DNA"/>
</dbReference>
<protein>
    <recommendedName>
        <fullName evidence="3">SnoaL-like domain-containing protein</fullName>
    </recommendedName>
</protein>
<proteinExistence type="predicted"/>
<sequence>MALVADLAIAWASGNQDTLEQSLVDAPSWHHFGPDLPAVAPTHAVVLGAINHGRSASCDGYLDFAEGVQPQRARFSHVFTFTSMVKTAKVKEIRTYLVEES</sequence>
<dbReference type="Proteomes" id="UP000006015">
    <property type="component" value="Unassembled WGS sequence"/>
</dbReference>
<reference evidence="1 2" key="1">
    <citation type="submission" date="2010-04" db="EMBL/GenBank/DDBJ databases">
        <authorList>
            <person name="Weinstock G."/>
            <person name="Sodergren E."/>
            <person name="Clifton S."/>
            <person name="Fulton L."/>
            <person name="Fulton B."/>
            <person name="Courtney L."/>
            <person name="Fronick C."/>
            <person name="Harrison M."/>
            <person name="Strong C."/>
            <person name="Farmer C."/>
            <person name="Delahaunty K."/>
            <person name="Markovic C."/>
            <person name="Hall O."/>
            <person name="Minx P."/>
            <person name="Tomlinson C."/>
            <person name="Mitreva M."/>
            <person name="Hou S."/>
            <person name="Wollam A."/>
            <person name="Pepin K.H."/>
            <person name="Johnson M."/>
            <person name="Bhonagiri V."/>
            <person name="Zhang X."/>
            <person name="Suruliraj S."/>
            <person name="Warren W."/>
            <person name="Chinwalla A."/>
            <person name="Mardis E.R."/>
            <person name="Wilson R.K."/>
        </authorList>
    </citation>
    <scope>NUCLEOTIDE SEQUENCE [LARGE SCALE GENOMIC DNA]</scope>
    <source>
        <strain evidence="1 2">DSM 20306</strain>
    </source>
</reference>
<organism evidence="1 2">
    <name type="scientific">Corynebacterium ammoniagenes DSM 20306</name>
    <dbReference type="NCBI Taxonomy" id="649754"/>
    <lineage>
        <taxon>Bacteria</taxon>
        <taxon>Bacillati</taxon>
        <taxon>Actinomycetota</taxon>
        <taxon>Actinomycetes</taxon>
        <taxon>Mycobacteriales</taxon>
        <taxon>Corynebacteriaceae</taxon>
        <taxon>Corynebacterium</taxon>
    </lineage>
</organism>
<evidence type="ECO:0008006" key="3">
    <source>
        <dbReference type="Google" id="ProtNLM"/>
    </source>
</evidence>
<keyword evidence="2" id="KW-1185">Reference proteome</keyword>
<name>A0ABP2IIN0_CORAM</name>
<evidence type="ECO:0000313" key="1">
    <source>
        <dbReference type="EMBL" id="EFG81129.1"/>
    </source>
</evidence>
<accession>A0ABP2IIN0</accession>
<comment type="caution">
    <text evidence="1">The sequence shown here is derived from an EMBL/GenBank/DDBJ whole genome shotgun (WGS) entry which is preliminary data.</text>
</comment>
<gene>
    <name evidence="1" type="ORF">HMPREF0281_01563</name>
</gene>
<evidence type="ECO:0000313" key="2">
    <source>
        <dbReference type="Proteomes" id="UP000006015"/>
    </source>
</evidence>